<evidence type="ECO:0008006" key="5">
    <source>
        <dbReference type="Google" id="ProtNLM"/>
    </source>
</evidence>
<evidence type="ECO:0000313" key="3">
    <source>
        <dbReference type="EMBL" id="OAQ78972.1"/>
    </source>
</evidence>
<dbReference type="Proteomes" id="UP000078240">
    <property type="component" value="Unassembled WGS sequence"/>
</dbReference>
<feature type="chain" id="PRO_5008102808" description="Secreted protein" evidence="2">
    <location>
        <begin position="24"/>
        <end position="122"/>
    </location>
</feature>
<evidence type="ECO:0000256" key="1">
    <source>
        <dbReference type="SAM" id="MobiDB-lite"/>
    </source>
</evidence>
<proteinExistence type="predicted"/>
<accession>A0A179GMH0</accession>
<keyword evidence="2" id="KW-0732">Signal</keyword>
<name>A0A179GMH0_PURLI</name>
<protein>
    <recommendedName>
        <fullName evidence="5">Secreted protein</fullName>
    </recommendedName>
</protein>
<feature type="region of interest" description="Disordered" evidence="1">
    <location>
        <begin position="100"/>
        <end position="122"/>
    </location>
</feature>
<feature type="signal peptide" evidence="2">
    <location>
        <begin position="1"/>
        <end position="23"/>
    </location>
</feature>
<dbReference type="EMBL" id="LSBH01000005">
    <property type="protein sequence ID" value="OAQ78972.1"/>
    <property type="molecule type" value="Genomic_DNA"/>
</dbReference>
<gene>
    <name evidence="3" type="ORF">VFPBJ_07093</name>
</gene>
<sequence>MNQLTFFFYLCSLALVLGHLARGSNTAVVSRLLLAFHFRTSNILSSFSARPPPLPCLARSLAQCQGCPPATTTMPTPPAHFASRLQIVLSVETSISGAAAPCGNEGMMTPPAGGQPGKAESK</sequence>
<comment type="caution">
    <text evidence="3">The sequence shown here is derived from an EMBL/GenBank/DDBJ whole genome shotgun (WGS) entry which is preliminary data.</text>
</comment>
<evidence type="ECO:0000256" key="2">
    <source>
        <dbReference type="SAM" id="SignalP"/>
    </source>
</evidence>
<organism evidence="3 4">
    <name type="scientific">Purpureocillium lilacinum</name>
    <name type="common">Paecilomyces lilacinus</name>
    <dbReference type="NCBI Taxonomy" id="33203"/>
    <lineage>
        <taxon>Eukaryota</taxon>
        <taxon>Fungi</taxon>
        <taxon>Dikarya</taxon>
        <taxon>Ascomycota</taxon>
        <taxon>Pezizomycotina</taxon>
        <taxon>Sordariomycetes</taxon>
        <taxon>Hypocreomycetidae</taxon>
        <taxon>Hypocreales</taxon>
        <taxon>Ophiocordycipitaceae</taxon>
        <taxon>Purpureocillium</taxon>
    </lineage>
</organism>
<reference evidence="3 4" key="1">
    <citation type="submission" date="2016-01" db="EMBL/GenBank/DDBJ databases">
        <title>Biosynthesis of antibiotic leucinostatins and their inhibition on Phytophthora in bio-control Purpureocillium lilacinum.</title>
        <authorList>
            <person name="Wang G."/>
            <person name="Liu Z."/>
            <person name="Lin R."/>
            <person name="Li E."/>
            <person name="Mao Z."/>
            <person name="Ling J."/>
            <person name="Yin W."/>
            <person name="Xie B."/>
        </authorList>
    </citation>
    <scope>NUCLEOTIDE SEQUENCE [LARGE SCALE GENOMIC DNA]</scope>
    <source>
        <strain evidence="3">PLBJ-1</strain>
    </source>
</reference>
<evidence type="ECO:0000313" key="4">
    <source>
        <dbReference type="Proteomes" id="UP000078240"/>
    </source>
</evidence>
<dbReference type="AlphaFoldDB" id="A0A179GMH0"/>